<dbReference type="InterPro" id="IPR049746">
    <property type="entry name" value="TcpD-like_C"/>
</dbReference>
<organism evidence="2 3">
    <name type="scientific">Staphylococcus agnetis</name>
    <dbReference type="NCBI Taxonomy" id="985762"/>
    <lineage>
        <taxon>Bacteria</taxon>
        <taxon>Bacillati</taxon>
        <taxon>Bacillota</taxon>
        <taxon>Bacilli</taxon>
        <taxon>Bacillales</taxon>
        <taxon>Staphylococcaceae</taxon>
        <taxon>Staphylococcus</taxon>
    </lineage>
</organism>
<evidence type="ECO:0008006" key="4">
    <source>
        <dbReference type="Google" id="ProtNLM"/>
    </source>
</evidence>
<comment type="caution">
    <text evidence="2">The sequence shown here is derived from an EMBL/GenBank/DDBJ whole genome shotgun (WGS) entry which is preliminary data.</text>
</comment>
<gene>
    <name evidence="2" type="ORF">GLV84_04565</name>
</gene>
<dbReference type="Proteomes" id="UP000646308">
    <property type="component" value="Unassembled WGS sequence"/>
</dbReference>
<proteinExistence type="predicted"/>
<feature type="transmembrane region" description="Helical" evidence="1">
    <location>
        <begin position="20"/>
        <end position="42"/>
    </location>
</feature>
<evidence type="ECO:0000313" key="2">
    <source>
        <dbReference type="EMBL" id="NJI02132.1"/>
    </source>
</evidence>
<evidence type="ECO:0000256" key="1">
    <source>
        <dbReference type="SAM" id="Phobius"/>
    </source>
</evidence>
<keyword evidence="1" id="KW-0812">Transmembrane</keyword>
<feature type="transmembrane region" description="Helical" evidence="1">
    <location>
        <begin position="49"/>
        <end position="66"/>
    </location>
</feature>
<protein>
    <recommendedName>
        <fullName evidence="4">Conjugal transfer protein</fullName>
    </recommendedName>
</protein>
<dbReference type="AlphaFoldDB" id="A0AAW9YRU5"/>
<evidence type="ECO:0000313" key="3">
    <source>
        <dbReference type="Proteomes" id="UP000646308"/>
    </source>
</evidence>
<dbReference type="EMBL" id="WMFL01000060">
    <property type="protein sequence ID" value="NJI02132.1"/>
    <property type="molecule type" value="Genomic_DNA"/>
</dbReference>
<keyword evidence="1" id="KW-1133">Transmembrane helix</keyword>
<sequence length="86" mass="9185">MDNFINFMIFGAGRPSIDGLGNWIGSEVGTGIGIVVLIIGIIHWATGKYGRMLALFIVGGLLFLVSKGPERVFNALAGIWEMIFGG</sequence>
<accession>A0AAW9YRU5</accession>
<reference evidence="2" key="1">
    <citation type="submission" date="2019-11" db="EMBL/GenBank/DDBJ databases">
        <title>Whole genome comparisons of Staphylococcus agnetis isolates from cattle and chickens.</title>
        <authorList>
            <person name="Rhoads D."/>
            <person name="Shwani A."/>
            <person name="Adkins P."/>
            <person name="Calcutt M."/>
            <person name="Middleton J."/>
        </authorList>
    </citation>
    <scope>NUCLEOTIDE SEQUENCE</scope>
    <source>
        <strain evidence="2">1387</strain>
    </source>
</reference>
<keyword evidence="1" id="KW-0472">Membrane</keyword>
<name>A0AAW9YRU5_9STAP</name>
<dbReference type="RefSeq" id="WP_031863806.1">
    <property type="nucleotide sequence ID" value="NZ_JBLASX010000004.1"/>
</dbReference>
<dbReference type="NCBIfam" id="NF040686">
    <property type="entry name" value="TcpD_dom"/>
    <property type="match status" value="1"/>
</dbReference>